<dbReference type="SUPFAM" id="SSF52266">
    <property type="entry name" value="SGNH hydrolase"/>
    <property type="match status" value="1"/>
</dbReference>
<sequence>MSHPYADGESHQFWNRAMSAVAPGHVDPVTARLHIGPQERVATLGSCFAQHIARHLQRSGCTYHVTEPAPPGLAPEAAQARQYGLFSARYGNVYTVRQALQLFDRAFGRFQPRAQAWARGSRFVDPFRPQVEPEGFASEAEVQQAREAHLACVRTLFETSEWLVFTLGLTEAWRDREDGAVFPLAPGVAGGRYDPAQTEFVNFDVDAVRSDLATLVERVQDVNPGCRWVLTVSPVPLAATFEPRHVWVSTAASKAVLRVAADEAERRFGHVHYFPSYEVITSPAAGNRYYADDLRQVTDIGVQHVMRLFSRHCLQPAGDDTAPGMAPAALHLPDAPDVVCDEEAITAAMNALGPRGAR</sequence>
<organism evidence="2 3">
    <name type="scientific">Rubrivivax albus</name>
    <dbReference type="NCBI Taxonomy" id="2499835"/>
    <lineage>
        <taxon>Bacteria</taxon>
        <taxon>Pseudomonadati</taxon>
        <taxon>Pseudomonadota</taxon>
        <taxon>Betaproteobacteria</taxon>
        <taxon>Burkholderiales</taxon>
        <taxon>Sphaerotilaceae</taxon>
        <taxon>Rubrivivax</taxon>
    </lineage>
</organism>
<keyword evidence="3" id="KW-1185">Reference proteome</keyword>
<dbReference type="Pfam" id="PF08885">
    <property type="entry name" value="GSCFA"/>
    <property type="match status" value="1"/>
</dbReference>
<dbReference type="Proteomes" id="UP000288178">
    <property type="component" value="Unassembled WGS sequence"/>
</dbReference>
<gene>
    <name evidence="2" type="ORF">ENE75_20645</name>
</gene>
<reference evidence="2 3" key="1">
    <citation type="submission" date="2019-01" db="EMBL/GenBank/DDBJ databases">
        <authorList>
            <person name="Chen W.-M."/>
        </authorList>
    </citation>
    <scope>NUCLEOTIDE SEQUENCE [LARGE SCALE GENOMIC DNA]</scope>
    <source>
        <strain evidence="2 3">ICH-3</strain>
    </source>
</reference>
<dbReference type="InterPro" id="IPR014982">
    <property type="entry name" value="GSCFA"/>
</dbReference>
<dbReference type="RefSeq" id="WP_128200232.1">
    <property type="nucleotide sequence ID" value="NZ_SACT01000008.1"/>
</dbReference>
<comment type="caution">
    <text evidence="2">The sequence shown here is derived from an EMBL/GenBank/DDBJ whole genome shotgun (WGS) entry which is preliminary data.</text>
</comment>
<protein>
    <submittedName>
        <fullName evidence="2">GSCFA domain-containing protein</fullName>
    </submittedName>
</protein>
<dbReference type="OrthoDB" id="369216at2"/>
<name>A0A3S2TKT5_9BURK</name>
<dbReference type="AlphaFoldDB" id="A0A3S2TKT5"/>
<accession>A0A3S2TKT5</accession>
<evidence type="ECO:0000313" key="3">
    <source>
        <dbReference type="Proteomes" id="UP000288178"/>
    </source>
</evidence>
<feature type="domain" description="GSCFA" evidence="1">
    <location>
        <begin position="40"/>
        <end position="309"/>
    </location>
</feature>
<evidence type="ECO:0000313" key="2">
    <source>
        <dbReference type="EMBL" id="RVT49481.1"/>
    </source>
</evidence>
<evidence type="ECO:0000259" key="1">
    <source>
        <dbReference type="Pfam" id="PF08885"/>
    </source>
</evidence>
<dbReference type="EMBL" id="SACT01000008">
    <property type="protein sequence ID" value="RVT49481.1"/>
    <property type="molecule type" value="Genomic_DNA"/>
</dbReference>
<proteinExistence type="predicted"/>